<accession>A0A853ZMJ9</accession>
<dbReference type="RefSeq" id="WP_073510183.1">
    <property type="nucleotide sequence ID" value="NZ_MPJD01000029.1"/>
</dbReference>
<evidence type="ECO:0000313" key="3">
    <source>
        <dbReference type="Proteomes" id="UP000185990"/>
    </source>
</evidence>
<evidence type="ECO:0000313" key="2">
    <source>
        <dbReference type="EMBL" id="OKA19466.1"/>
    </source>
</evidence>
<dbReference type="Proteomes" id="UP000185990">
    <property type="component" value="Unassembled WGS sequence"/>
</dbReference>
<gene>
    <name evidence="2" type="ORF">BOH74_17810</name>
</gene>
<evidence type="ECO:0000256" key="1">
    <source>
        <dbReference type="SAM" id="MobiDB-lite"/>
    </source>
</evidence>
<sequence>MTFKTFVLPGVRAFSSSMRVKLSREPAFAGRAPFSTPVSDVKPAHRQVHWRVSPATGQLEQRWSTTETQDPQSRGFSSRASRSFSLYATARAE</sequence>
<reference evidence="2 3" key="1">
    <citation type="submission" date="2016-11" db="EMBL/GenBank/DDBJ databases">
        <title>Draft genome of Pseudomonas versuta A4R1.12.</title>
        <authorList>
            <person name="See-Too W.-S."/>
        </authorList>
    </citation>
    <scope>NUCLEOTIDE SEQUENCE [LARGE SCALE GENOMIC DNA]</scope>
    <source>
        <strain evidence="2 3">A4R1.12</strain>
    </source>
</reference>
<dbReference type="AlphaFoldDB" id="A0A853ZMJ9"/>
<dbReference type="EMBL" id="MPJD01000029">
    <property type="protein sequence ID" value="OKA19466.1"/>
    <property type="molecule type" value="Genomic_DNA"/>
</dbReference>
<feature type="compositionally biased region" description="Polar residues" evidence="1">
    <location>
        <begin position="55"/>
        <end position="72"/>
    </location>
</feature>
<organism evidence="2 3">
    <name type="scientific">Pseudomonas versuta</name>
    <dbReference type="NCBI Taxonomy" id="1788301"/>
    <lineage>
        <taxon>Bacteria</taxon>
        <taxon>Pseudomonadati</taxon>
        <taxon>Pseudomonadota</taxon>
        <taxon>Gammaproteobacteria</taxon>
        <taxon>Pseudomonadales</taxon>
        <taxon>Pseudomonadaceae</taxon>
        <taxon>Pseudomonas</taxon>
    </lineage>
</organism>
<proteinExistence type="predicted"/>
<feature type="region of interest" description="Disordered" evidence="1">
    <location>
        <begin position="52"/>
        <end position="81"/>
    </location>
</feature>
<comment type="caution">
    <text evidence="2">The sequence shown here is derived from an EMBL/GenBank/DDBJ whole genome shotgun (WGS) entry which is preliminary data.</text>
</comment>
<name>A0A853ZMJ9_9PSED</name>
<protein>
    <submittedName>
        <fullName evidence="2">Uncharacterized protein</fullName>
    </submittedName>
</protein>